<dbReference type="SUPFAM" id="SSF56112">
    <property type="entry name" value="Protein kinase-like (PK-like)"/>
    <property type="match status" value="1"/>
</dbReference>
<organism evidence="1 2">
    <name type="scientific">Lachnellula occidentalis</name>
    <dbReference type="NCBI Taxonomy" id="215460"/>
    <lineage>
        <taxon>Eukaryota</taxon>
        <taxon>Fungi</taxon>
        <taxon>Dikarya</taxon>
        <taxon>Ascomycota</taxon>
        <taxon>Pezizomycotina</taxon>
        <taxon>Leotiomycetes</taxon>
        <taxon>Helotiales</taxon>
        <taxon>Lachnaceae</taxon>
        <taxon>Lachnellula</taxon>
    </lineage>
</organism>
<evidence type="ECO:0000313" key="2">
    <source>
        <dbReference type="Proteomes" id="UP000443090"/>
    </source>
</evidence>
<evidence type="ECO:0000313" key="1">
    <source>
        <dbReference type="EMBL" id="TVY36971.1"/>
    </source>
</evidence>
<dbReference type="Gene3D" id="1.10.510.10">
    <property type="entry name" value="Transferase(Phosphotransferase) domain 1"/>
    <property type="match status" value="1"/>
</dbReference>
<sequence length="361" mass="40983">MDHHLETGDEYILSEFSYSMNDDDNKSLLQVRRYNQCFYISLTPENLESSPTIKQEYLRFLEAERADFDHNGQSNGSVDPEDFYDWALKPCLPLLKDIAPVPKQLPRMSLYDYYYPEKLHYCLHALNDMLIPIKVPKTDSFLPPGVLLEPSMFSTDWPTFNASEVFLSFTNLSQAMCPTAHKVIIQNSRNAEVICFFKPFGINETNLAAREVTNYRKITEANLAPGVRICRPQGIVKDDCDRLMGLLLTYIDCGYVTLACAAANRDTPDSHRRKWVKQVEETVAQLHDAGLVWGDAKPENVLIGKVDGVSGEEKGDVDAWLIDFGGGYTRGFVDKEKAGTVEGDLQGLENLTRYVFECERY</sequence>
<accession>A0A8H8RP22</accession>
<keyword evidence="2" id="KW-1185">Reference proteome</keyword>
<comment type="caution">
    <text evidence="1">The sequence shown here is derived from an EMBL/GenBank/DDBJ whole genome shotgun (WGS) entry which is preliminary data.</text>
</comment>
<name>A0A8H8RP22_9HELO</name>
<gene>
    <name evidence="1" type="ORF">LOCC1_G006933</name>
</gene>
<dbReference type="EMBL" id="QGMI01000761">
    <property type="protein sequence ID" value="TVY36971.1"/>
    <property type="molecule type" value="Genomic_DNA"/>
</dbReference>
<evidence type="ECO:0008006" key="3">
    <source>
        <dbReference type="Google" id="ProtNLM"/>
    </source>
</evidence>
<proteinExistence type="predicted"/>
<reference evidence="1 2" key="1">
    <citation type="submission" date="2018-05" db="EMBL/GenBank/DDBJ databases">
        <title>Genome sequencing and assembly of the regulated plant pathogen Lachnellula willkommii and related sister species for the development of diagnostic species identification markers.</title>
        <authorList>
            <person name="Giroux E."/>
            <person name="Bilodeau G."/>
        </authorList>
    </citation>
    <scope>NUCLEOTIDE SEQUENCE [LARGE SCALE GENOMIC DNA]</scope>
    <source>
        <strain evidence="1 2">CBS 160.35</strain>
    </source>
</reference>
<dbReference type="Proteomes" id="UP000443090">
    <property type="component" value="Unassembled WGS sequence"/>
</dbReference>
<dbReference type="OrthoDB" id="4062651at2759"/>
<dbReference type="Pfam" id="PF06293">
    <property type="entry name" value="Kdo"/>
    <property type="match status" value="1"/>
</dbReference>
<dbReference type="AlphaFoldDB" id="A0A8H8RP22"/>
<dbReference type="InterPro" id="IPR011009">
    <property type="entry name" value="Kinase-like_dom_sf"/>
</dbReference>
<protein>
    <recommendedName>
        <fullName evidence="3">Protein kinase domain-containing protein</fullName>
    </recommendedName>
</protein>